<dbReference type="GO" id="GO:0005960">
    <property type="term" value="C:glycine cleavage complex"/>
    <property type="evidence" value="ECO:0007669"/>
    <property type="project" value="InterPro"/>
</dbReference>
<dbReference type="GO" id="GO:0019464">
    <property type="term" value="P:glycine decarboxylation via glycine cleavage system"/>
    <property type="evidence" value="ECO:0007669"/>
    <property type="project" value="UniProtKB-UniRule"/>
</dbReference>
<sequence length="152" mass="16312">MNAVPTELKYTKSHEWVRDNGDGTVTVGITDHAQEALGDIVFVETPELGRVVMTDEATAVVESVKAASDIYAPLAGEVIEANQQLADTPDAINSSPYAAGWIFRLKLNDVNALANLLDAAAYEQVVADEIKLGCSKAIAPMIRSFRCIADFS</sequence>
<evidence type="ECO:0000259" key="5">
    <source>
        <dbReference type="PROSITE" id="PS50968"/>
    </source>
</evidence>
<comment type="cofactor">
    <cofactor evidence="3">
        <name>(R)-lipoate</name>
        <dbReference type="ChEBI" id="CHEBI:83088"/>
    </cofactor>
    <text evidence="3">Binds 1 lipoyl cofactor covalently.</text>
</comment>
<dbReference type="InterPro" id="IPR002930">
    <property type="entry name" value="GCV_H"/>
</dbReference>
<dbReference type="GO" id="GO:0009249">
    <property type="term" value="P:protein lipoylation"/>
    <property type="evidence" value="ECO:0007669"/>
    <property type="project" value="TreeGrafter"/>
</dbReference>
<dbReference type="NCBIfam" id="TIGR00527">
    <property type="entry name" value="gcvH"/>
    <property type="match status" value="1"/>
</dbReference>
<evidence type="ECO:0000256" key="3">
    <source>
        <dbReference type="HAMAP-Rule" id="MF_00272"/>
    </source>
</evidence>
<name>A0A2S7XN02_9GAMM</name>
<dbReference type="PANTHER" id="PTHR11715:SF3">
    <property type="entry name" value="GLYCINE CLEAVAGE SYSTEM H PROTEIN-RELATED"/>
    <property type="match status" value="1"/>
</dbReference>
<feature type="domain" description="Lipoyl-binding" evidence="5">
    <location>
        <begin position="24"/>
        <end position="106"/>
    </location>
</feature>
<dbReference type="PROSITE" id="PS50968">
    <property type="entry name" value="BIOTINYL_LIPOYL"/>
    <property type="match status" value="1"/>
</dbReference>
<dbReference type="AlphaFoldDB" id="A0A2S7XN02"/>
<evidence type="ECO:0000313" key="6">
    <source>
        <dbReference type="EMBL" id="PQJ95036.1"/>
    </source>
</evidence>
<dbReference type="GO" id="GO:0005829">
    <property type="term" value="C:cytosol"/>
    <property type="evidence" value="ECO:0007669"/>
    <property type="project" value="TreeGrafter"/>
</dbReference>
<comment type="subunit">
    <text evidence="3">The glycine cleavage system is composed of four proteins: P, T, L and H.</text>
</comment>
<dbReference type="Gene3D" id="2.40.50.100">
    <property type="match status" value="1"/>
</dbReference>
<accession>A0A2S7XN02</accession>
<protein>
    <recommendedName>
        <fullName evidence="3">Glycine cleavage system H protein</fullName>
    </recommendedName>
</protein>
<keyword evidence="2 3" id="KW-0450">Lipoyl</keyword>
<comment type="function">
    <text evidence="3">The glycine cleavage system catalyzes the degradation of glycine. The H protein shuttles the methylamine group of glycine from the P protein to the T protein.</text>
</comment>
<dbReference type="InterPro" id="IPR017453">
    <property type="entry name" value="GCV_H_sub"/>
</dbReference>
<reference evidence="6 7" key="1">
    <citation type="submission" date="2018-01" db="EMBL/GenBank/DDBJ databases">
        <title>The complete genome sequence of Chromatium okenii LaCa, a purple sulfur bacterium with a turbulent life.</title>
        <authorList>
            <person name="Luedin S.M."/>
            <person name="Liechti N."/>
            <person name="Storelli N."/>
            <person name="Danza F."/>
            <person name="Wittwer M."/>
            <person name="Pothier J.F."/>
            <person name="Tonolla M.A."/>
        </authorList>
    </citation>
    <scope>NUCLEOTIDE SEQUENCE [LARGE SCALE GENOMIC DNA]</scope>
    <source>
        <strain evidence="6 7">LaCa</strain>
    </source>
</reference>
<dbReference type="SUPFAM" id="SSF51230">
    <property type="entry name" value="Single hybrid motif"/>
    <property type="match status" value="1"/>
</dbReference>
<keyword evidence="7" id="KW-1185">Reference proteome</keyword>
<dbReference type="InterPro" id="IPR033753">
    <property type="entry name" value="GCV_H/Fam206"/>
</dbReference>
<comment type="similarity">
    <text evidence="1 3">Belongs to the GcvH family.</text>
</comment>
<feature type="modified residue" description="N6-lipoyllysine" evidence="3 4">
    <location>
        <position position="65"/>
    </location>
</feature>
<dbReference type="PANTHER" id="PTHR11715">
    <property type="entry name" value="GLYCINE CLEAVAGE SYSTEM H PROTEIN"/>
    <property type="match status" value="1"/>
</dbReference>
<proteinExistence type="inferred from homology"/>
<organism evidence="6 7">
    <name type="scientific">Chromatium okenii</name>
    <dbReference type="NCBI Taxonomy" id="61644"/>
    <lineage>
        <taxon>Bacteria</taxon>
        <taxon>Pseudomonadati</taxon>
        <taxon>Pseudomonadota</taxon>
        <taxon>Gammaproteobacteria</taxon>
        <taxon>Chromatiales</taxon>
        <taxon>Chromatiaceae</taxon>
        <taxon>Chromatium</taxon>
    </lineage>
</organism>
<dbReference type="OrthoDB" id="9796712at2"/>
<dbReference type="Pfam" id="PF01597">
    <property type="entry name" value="GCV_H"/>
    <property type="match status" value="1"/>
</dbReference>
<dbReference type="InterPro" id="IPR011053">
    <property type="entry name" value="Single_hybrid_motif"/>
</dbReference>
<dbReference type="InterPro" id="IPR000089">
    <property type="entry name" value="Biotin_lipoyl"/>
</dbReference>
<dbReference type="Proteomes" id="UP000239936">
    <property type="component" value="Unassembled WGS sequence"/>
</dbReference>
<dbReference type="CDD" id="cd06848">
    <property type="entry name" value="GCS_H"/>
    <property type="match status" value="1"/>
</dbReference>
<comment type="caution">
    <text evidence="6">The sequence shown here is derived from an EMBL/GenBank/DDBJ whole genome shotgun (WGS) entry which is preliminary data.</text>
</comment>
<gene>
    <name evidence="3 6" type="primary">gcvH</name>
    <name evidence="6" type="ORF">CXB77_11905</name>
</gene>
<evidence type="ECO:0000256" key="2">
    <source>
        <dbReference type="ARBA" id="ARBA00022823"/>
    </source>
</evidence>
<evidence type="ECO:0000256" key="4">
    <source>
        <dbReference type="PIRSR" id="PIRSR617453-50"/>
    </source>
</evidence>
<evidence type="ECO:0000256" key="1">
    <source>
        <dbReference type="ARBA" id="ARBA00009249"/>
    </source>
</evidence>
<dbReference type="NCBIfam" id="NF002270">
    <property type="entry name" value="PRK01202.1"/>
    <property type="match status" value="1"/>
</dbReference>
<evidence type="ECO:0000313" key="7">
    <source>
        <dbReference type="Proteomes" id="UP000239936"/>
    </source>
</evidence>
<dbReference type="EMBL" id="PPGH01000037">
    <property type="protein sequence ID" value="PQJ95036.1"/>
    <property type="molecule type" value="Genomic_DNA"/>
</dbReference>
<dbReference type="HAMAP" id="MF_00272">
    <property type="entry name" value="GcvH"/>
    <property type="match status" value="1"/>
</dbReference>